<evidence type="ECO:0000313" key="3">
    <source>
        <dbReference type="Proteomes" id="UP000070544"/>
    </source>
</evidence>
<organism evidence="2 3">
    <name type="scientific">Gonapodya prolifera (strain JEL478)</name>
    <name type="common">Monoblepharis prolifera</name>
    <dbReference type="NCBI Taxonomy" id="1344416"/>
    <lineage>
        <taxon>Eukaryota</taxon>
        <taxon>Fungi</taxon>
        <taxon>Fungi incertae sedis</taxon>
        <taxon>Chytridiomycota</taxon>
        <taxon>Chytridiomycota incertae sedis</taxon>
        <taxon>Monoblepharidomycetes</taxon>
        <taxon>Monoblepharidales</taxon>
        <taxon>Gonapodyaceae</taxon>
        <taxon>Gonapodya</taxon>
    </lineage>
</organism>
<feature type="region of interest" description="Disordered" evidence="1">
    <location>
        <begin position="57"/>
        <end position="76"/>
    </location>
</feature>
<gene>
    <name evidence="2" type="ORF">M427DRAFT_54398</name>
</gene>
<protein>
    <submittedName>
        <fullName evidence="2">Uncharacterized protein</fullName>
    </submittedName>
</protein>
<evidence type="ECO:0000313" key="2">
    <source>
        <dbReference type="EMBL" id="KXS17817.1"/>
    </source>
</evidence>
<accession>A0A139AM14</accession>
<name>A0A139AM14_GONPJ</name>
<evidence type="ECO:0000256" key="1">
    <source>
        <dbReference type="SAM" id="MobiDB-lite"/>
    </source>
</evidence>
<proteinExistence type="predicted"/>
<dbReference type="EMBL" id="KQ965745">
    <property type="protein sequence ID" value="KXS17817.1"/>
    <property type="molecule type" value="Genomic_DNA"/>
</dbReference>
<reference evidence="2 3" key="1">
    <citation type="journal article" date="2015" name="Genome Biol. Evol.">
        <title>Phylogenomic analyses indicate that early fungi evolved digesting cell walls of algal ancestors of land plants.</title>
        <authorList>
            <person name="Chang Y."/>
            <person name="Wang S."/>
            <person name="Sekimoto S."/>
            <person name="Aerts A.L."/>
            <person name="Choi C."/>
            <person name="Clum A."/>
            <person name="LaButti K.M."/>
            <person name="Lindquist E.A."/>
            <person name="Yee Ngan C."/>
            <person name="Ohm R.A."/>
            <person name="Salamov A.A."/>
            <person name="Grigoriev I.V."/>
            <person name="Spatafora J.W."/>
            <person name="Berbee M.L."/>
        </authorList>
    </citation>
    <scope>NUCLEOTIDE SEQUENCE [LARGE SCALE GENOMIC DNA]</scope>
    <source>
        <strain evidence="2 3">JEL478</strain>
    </source>
</reference>
<dbReference type="Proteomes" id="UP000070544">
    <property type="component" value="Unassembled WGS sequence"/>
</dbReference>
<feature type="region of interest" description="Disordered" evidence="1">
    <location>
        <begin position="16"/>
        <end position="42"/>
    </location>
</feature>
<sequence>MGVWTLIVEREIERASVRQRERERREETERMEELSHDKAANGVLTRDERRGLDVLQRKNEIGREGGPVRGMDDHRSRSASAIGGLVVIAKRRIVGRESAERLWGGAV</sequence>
<keyword evidence="3" id="KW-1185">Reference proteome</keyword>
<dbReference type="AlphaFoldDB" id="A0A139AM14"/>